<organism evidence="1">
    <name type="scientific">marine sediment metagenome</name>
    <dbReference type="NCBI Taxonomy" id="412755"/>
    <lineage>
        <taxon>unclassified sequences</taxon>
        <taxon>metagenomes</taxon>
        <taxon>ecological metagenomes</taxon>
    </lineage>
</organism>
<dbReference type="AlphaFoldDB" id="A0A0F9A9I9"/>
<evidence type="ECO:0000313" key="1">
    <source>
        <dbReference type="EMBL" id="KKK75204.1"/>
    </source>
</evidence>
<protein>
    <submittedName>
        <fullName evidence="1">Uncharacterized protein</fullName>
    </submittedName>
</protein>
<comment type="caution">
    <text evidence="1">The sequence shown here is derived from an EMBL/GenBank/DDBJ whole genome shotgun (WGS) entry which is preliminary data.</text>
</comment>
<sequence>MKWIVKVFGVEIPGEILHITLPVEANIAPEALEKAANAVSSINIKPPGVEVKT</sequence>
<gene>
    <name evidence="1" type="ORF">LCGC14_2876100</name>
</gene>
<name>A0A0F9A9I9_9ZZZZ</name>
<accession>A0A0F9A9I9</accession>
<reference evidence="1" key="1">
    <citation type="journal article" date="2015" name="Nature">
        <title>Complex archaea that bridge the gap between prokaryotes and eukaryotes.</title>
        <authorList>
            <person name="Spang A."/>
            <person name="Saw J.H."/>
            <person name="Jorgensen S.L."/>
            <person name="Zaremba-Niedzwiedzka K."/>
            <person name="Martijn J."/>
            <person name="Lind A.E."/>
            <person name="van Eijk R."/>
            <person name="Schleper C."/>
            <person name="Guy L."/>
            <person name="Ettema T.J."/>
        </authorList>
    </citation>
    <scope>NUCLEOTIDE SEQUENCE</scope>
</reference>
<proteinExistence type="predicted"/>
<dbReference type="EMBL" id="LAZR01055971">
    <property type="protein sequence ID" value="KKK75204.1"/>
    <property type="molecule type" value="Genomic_DNA"/>
</dbReference>